<evidence type="ECO:0000313" key="4">
    <source>
        <dbReference type="Proteomes" id="UP000572680"/>
    </source>
</evidence>
<feature type="transmembrane region" description="Helical" evidence="2">
    <location>
        <begin position="223"/>
        <end position="241"/>
    </location>
</feature>
<feature type="transmembrane region" description="Helical" evidence="2">
    <location>
        <begin position="316"/>
        <end position="335"/>
    </location>
</feature>
<feature type="transmembrane region" description="Helical" evidence="2">
    <location>
        <begin position="372"/>
        <end position="391"/>
    </location>
</feature>
<keyword evidence="2" id="KW-0472">Membrane</keyword>
<dbReference type="RefSeq" id="WP_182846540.1">
    <property type="nucleotide sequence ID" value="NZ_BAAALP010000021.1"/>
</dbReference>
<feature type="transmembrane region" description="Helical" evidence="2">
    <location>
        <begin position="174"/>
        <end position="192"/>
    </location>
</feature>
<dbReference type="EMBL" id="JACJIA010000009">
    <property type="protein sequence ID" value="MBA8954467.1"/>
    <property type="molecule type" value="Genomic_DNA"/>
</dbReference>
<keyword evidence="4" id="KW-1185">Reference proteome</keyword>
<sequence length="528" mass="57276">MTSATESGQSTAETSPPTSSPPTARDRFGDLARDWPYWLLCALVLAWAVAVVLRHLWGGDWPLHVATVRSFAADLTDPPDPMTGERAPSPYLSPYPFALAVLARLTGLSAPGVLEIAGVVNVALTLAGVRAFARAVSTRWQTAFLGVLFVFLLWGTTPLLWSGFMEFRSLSANLGYPSTFAFTLMLFVWAVFLKRRDTLGVPGFLGLGALFGLILLVHPFTAVGTALGLLGFALVGFRRWLTGGGLLRVAAAGAAAVAVILVWPYSDVADLFRNPESFSQIHERLVTDALGWYGLALLGLPALWLDRRRRGGPELLALWAVASLFVLAGVVFGRYEFARAMPVVVLPLQFALARRLGDPPPPGERAAWARPVQVVLAVASAAALCVGLYSVRGGVVRALPPAVMPQEEQRGSWDVPVLYPMQSYFAVAHVRPGETVLASRIWGRKALLLAGTRTVPTPWPYPYGSDWRRRQADGDAFFADSTPPQERLRIADRYRARCAVGSVNIAKPGALPGFRLVARHGTERMLCR</sequence>
<feature type="transmembrane region" description="Helical" evidence="2">
    <location>
        <begin position="199"/>
        <end position="217"/>
    </location>
</feature>
<keyword evidence="2" id="KW-1133">Transmembrane helix</keyword>
<dbReference type="AlphaFoldDB" id="A0A7W3LUJ3"/>
<gene>
    <name evidence="3" type="ORF">HNR61_006124</name>
</gene>
<dbReference type="Proteomes" id="UP000572680">
    <property type="component" value="Unassembled WGS sequence"/>
</dbReference>
<organism evidence="3 4">
    <name type="scientific">Actinomadura namibiensis</name>
    <dbReference type="NCBI Taxonomy" id="182080"/>
    <lineage>
        <taxon>Bacteria</taxon>
        <taxon>Bacillati</taxon>
        <taxon>Actinomycetota</taxon>
        <taxon>Actinomycetes</taxon>
        <taxon>Streptosporangiales</taxon>
        <taxon>Thermomonosporaceae</taxon>
        <taxon>Actinomadura</taxon>
    </lineage>
</organism>
<name>A0A7W3LUJ3_ACTNM</name>
<accession>A0A7W3LUJ3</accession>
<feature type="transmembrane region" description="Helical" evidence="2">
    <location>
        <begin position="144"/>
        <end position="162"/>
    </location>
</feature>
<feature type="region of interest" description="Disordered" evidence="1">
    <location>
        <begin position="1"/>
        <end position="26"/>
    </location>
</feature>
<evidence type="ECO:0000313" key="3">
    <source>
        <dbReference type="EMBL" id="MBA8954467.1"/>
    </source>
</evidence>
<proteinExistence type="predicted"/>
<feature type="transmembrane region" description="Helical" evidence="2">
    <location>
        <begin position="35"/>
        <end position="57"/>
    </location>
</feature>
<evidence type="ECO:0000256" key="2">
    <source>
        <dbReference type="SAM" id="Phobius"/>
    </source>
</evidence>
<feature type="transmembrane region" description="Helical" evidence="2">
    <location>
        <begin position="285"/>
        <end position="304"/>
    </location>
</feature>
<evidence type="ECO:0008006" key="5">
    <source>
        <dbReference type="Google" id="ProtNLM"/>
    </source>
</evidence>
<feature type="compositionally biased region" description="Low complexity" evidence="1">
    <location>
        <begin position="10"/>
        <end position="23"/>
    </location>
</feature>
<protein>
    <recommendedName>
        <fullName evidence="5">Integral membrane protein</fullName>
    </recommendedName>
</protein>
<comment type="caution">
    <text evidence="3">The sequence shown here is derived from an EMBL/GenBank/DDBJ whole genome shotgun (WGS) entry which is preliminary data.</text>
</comment>
<keyword evidence="2" id="KW-0812">Transmembrane</keyword>
<evidence type="ECO:0000256" key="1">
    <source>
        <dbReference type="SAM" id="MobiDB-lite"/>
    </source>
</evidence>
<feature type="transmembrane region" description="Helical" evidence="2">
    <location>
        <begin position="246"/>
        <end position="265"/>
    </location>
</feature>
<reference evidence="3 4" key="1">
    <citation type="submission" date="2020-08" db="EMBL/GenBank/DDBJ databases">
        <title>Genomic Encyclopedia of Type Strains, Phase IV (KMG-IV): sequencing the most valuable type-strain genomes for metagenomic binning, comparative biology and taxonomic classification.</title>
        <authorList>
            <person name="Goeker M."/>
        </authorList>
    </citation>
    <scope>NUCLEOTIDE SEQUENCE [LARGE SCALE GENOMIC DNA]</scope>
    <source>
        <strain evidence="3 4">DSM 44197</strain>
    </source>
</reference>